<keyword evidence="1" id="KW-0472">Membrane</keyword>
<keyword evidence="1" id="KW-0812">Transmembrane</keyword>
<evidence type="ECO:0000313" key="2">
    <source>
        <dbReference type="EMBL" id="RPD54468.1"/>
    </source>
</evidence>
<protein>
    <submittedName>
        <fullName evidence="2">Uncharacterized protein</fullName>
    </submittedName>
</protein>
<dbReference type="Gene3D" id="6.10.110.10">
    <property type="match status" value="1"/>
</dbReference>
<keyword evidence="3" id="KW-1185">Reference proteome</keyword>
<feature type="transmembrane region" description="Helical" evidence="1">
    <location>
        <begin position="74"/>
        <end position="96"/>
    </location>
</feature>
<evidence type="ECO:0000256" key="1">
    <source>
        <dbReference type="SAM" id="Phobius"/>
    </source>
</evidence>
<dbReference type="InterPro" id="IPR038213">
    <property type="entry name" value="IFI6/IFI27-like_sf"/>
</dbReference>
<name>A0A5C2RS15_9APHY</name>
<proteinExistence type="predicted"/>
<feature type="transmembrane region" description="Helical" evidence="1">
    <location>
        <begin position="12"/>
        <end position="32"/>
    </location>
</feature>
<dbReference type="Proteomes" id="UP000313359">
    <property type="component" value="Unassembled WGS sequence"/>
</dbReference>
<reference evidence="2" key="1">
    <citation type="journal article" date="2018" name="Genome Biol. Evol.">
        <title>Genomics and development of Lentinus tigrinus, a white-rot wood-decaying mushroom with dimorphic fruiting bodies.</title>
        <authorList>
            <person name="Wu B."/>
            <person name="Xu Z."/>
            <person name="Knudson A."/>
            <person name="Carlson A."/>
            <person name="Chen N."/>
            <person name="Kovaka S."/>
            <person name="LaButti K."/>
            <person name="Lipzen A."/>
            <person name="Pennachio C."/>
            <person name="Riley R."/>
            <person name="Schakwitz W."/>
            <person name="Umezawa K."/>
            <person name="Ohm R.A."/>
            <person name="Grigoriev I.V."/>
            <person name="Nagy L.G."/>
            <person name="Gibbons J."/>
            <person name="Hibbett D."/>
        </authorList>
    </citation>
    <scope>NUCLEOTIDE SEQUENCE [LARGE SCALE GENOMIC DNA]</scope>
    <source>
        <strain evidence="2">ALCF2SS1-6</strain>
    </source>
</reference>
<sequence length="98" mass="9705">MTLRSLVFKFTKIVGGIGLMALSAPVLATMFLPVLGFTVEGVAAGSVAAAAQSAFYGASTCGVFSVLQAAGATAVAPGFFGVVAAISGFLLGVKLFRA</sequence>
<gene>
    <name evidence="2" type="ORF">L227DRAFT_657537</name>
</gene>
<organism evidence="2 3">
    <name type="scientific">Lentinus tigrinus ALCF2SS1-6</name>
    <dbReference type="NCBI Taxonomy" id="1328759"/>
    <lineage>
        <taxon>Eukaryota</taxon>
        <taxon>Fungi</taxon>
        <taxon>Dikarya</taxon>
        <taxon>Basidiomycota</taxon>
        <taxon>Agaricomycotina</taxon>
        <taxon>Agaricomycetes</taxon>
        <taxon>Polyporales</taxon>
        <taxon>Polyporaceae</taxon>
        <taxon>Lentinus</taxon>
    </lineage>
</organism>
<keyword evidence="1" id="KW-1133">Transmembrane helix</keyword>
<dbReference type="AlphaFoldDB" id="A0A5C2RS15"/>
<evidence type="ECO:0000313" key="3">
    <source>
        <dbReference type="Proteomes" id="UP000313359"/>
    </source>
</evidence>
<dbReference type="EMBL" id="ML122305">
    <property type="protein sequence ID" value="RPD54468.1"/>
    <property type="molecule type" value="Genomic_DNA"/>
</dbReference>
<accession>A0A5C2RS15</accession>